<accession>A0AAN8XB80</accession>
<dbReference type="AlphaFoldDB" id="A0AAN8XB80"/>
<feature type="region of interest" description="Disordered" evidence="1">
    <location>
        <begin position="44"/>
        <end position="99"/>
    </location>
</feature>
<dbReference type="Proteomes" id="UP001381693">
    <property type="component" value="Unassembled WGS sequence"/>
</dbReference>
<organism evidence="3 4">
    <name type="scientific">Halocaridina rubra</name>
    <name type="common">Hawaiian red shrimp</name>
    <dbReference type="NCBI Taxonomy" id="373956"/>
    <lineage>
        <taxon>Eukaryota</taxon>
        <taxon>Metazoa</taxon>
        <taxon>Ecdysozoa</taxon>
        <taxon>Arthropoda</taxon>
        <taxon>Crustacea</taxon>
        <taxon>Multicrustacea</taxon>
        <taxon>Malacostraca</taxon>
        <taxon>Eumalacostraca</taxon>
        <taxon>Eucarida</taxon>
        <taxon>Decapoda</taxon>
        <taxon>Pleocyemata</taxon>
        <taxon>Caridea</taxon>
        <taxon>Atyoidea</taxon>
        <taxon>Atyidae</taxon>
        <taxon>Halocaridina</taxon>
    </lineage>
</organism>
<dbReference type="EMBL" id="JAXCGZ010009817">
    <property type="protein sequence ID" value="KAK7076154.1"/>
    <property type="molecule type" value="Genomic_DNA"/>
</dbReference>
<dbReference type="SUPFAM" id="SSF90112">
    <property type="entry name" value="Neurotransmitter-gated ion-channel transmembrane pore"/>
    <property type="match status" value="1"/>
</dbReference>
<comment type="caution">
    <text evidence="3">The sequence shown here is derived from an EMBL/GenBank/DDBJ whole genome shotgun (WGS) entry which is preliminary data.</text>
</comment>
<evidence type="ECO:0000313" key="4">
    <source>
        <dbReference type="Proteomes" id="UP001381693"/>
    </source>
</evidence>
<dbReference type="GO" id="GO:0006811">
    <property type="term" value="P:monoatomic ion transport"/>
    <property type="evidence" value="ECO:0007669"/>
    <property type="project" value="InterPro"/>
</dbReference>
<keyword evidence="2" id="KW-0472">Membrane</keyword>
<sequence>MSNCHHVLDQLLDQTRSSPCQGHSRRHLLTDPLHATRQLAESCNESIQEAENGGFQDPPPAPPGESQPESLAHGHFPSRTCVAGSSLHHLPGPAESPGVTHLPKFGPGPNMPRPMLAELKEAREKAILVDRFSRVAFPLSFTLLNILYWAVYFEW</sequence>
<evidence type="ECO:0000256" key="1">
    <source>
        <dbReference type="SAM" id="MobiDB-lite"/>
    </source>
</evidence>
<gene>
    <name evidence="3" type="ORF">SK128_005416</name>
</gene>
<name>A0AAN8XB80_HALRR</name>
<protein>
    <submittedName>
        <fullName evidence="3">Uncharacterized protein</fullName>
    </submittedName>
</protein>
<evidence type="ECO:0000256" key="2">
    <source>
        <dbReference type="SAM" id="Phobius"/>
    </source>
</evidence>
<reference evidence="3 4" key="1">
    <citation type="submission" date="2023-11" db="EMBL/GenBank/DDBJ databases">
        <title>Halocaridina rubra genome assembly.</title>
        <authorList>
            <person name="Smith C."/>
        </authorList>
    </citation>
    <scope>NUCLEOTIDE SEQUENCE [LARGE SCALE GENOMIC DNA]</scope>
    <source>
        <strain evidence="3">EP-1</strain>
        <tissue evidence="3">Whole</tissue>
    </source>
</reference>
<evidence type="ECO:0000313" key="3">
    <source>
        <dbReference type="EMBL" id="KAK7076154.1"/>
    </source>
</evidence>
<keyword evidence="2" id="KW-1133">Transmembrane helix</keyword>
<proteinExistence type="predicted"/>
<dbReference type="GO" id="GO:0016020">
    <property type="term" value="C:membrane"/>
    <property type="evidence" value="ECO:0007669"/>
    <property type="project" value="InterPro"/>
</dbReference>
<dbReference type="InterPro" id="IPR036719">
    <property type="entry name" value="Neuro-gated_channel_TM_sf"/>
</dbReference>
<keyword evidence="4" id="KW-1185">Reference proteome</keyword>
<feature type="transmembrane region" description="Helical" evidence="2">
    <location>
        <begin position="135"/>
        <end position="153"/>
    </location>
</feature>
<keyword evidence="2" id="KW-0812">Transmembrane</keyword>